<dbReference type="STRING" id="661089.ciss_05700"/>
<feature type="transmembrane region" description="Helical" evidence="1">
    <location>
        <begin position="114"/>
        <end position="133"/>
    </location>
</feature>
<keyword evidence="1" id="KW-1133">Transmembrane helix</keyword>
<keyword evidence="3" id="KW-1185">Reference proteome</keyword>
<evidence type="ECO:0000313" key="2">
    <source>
        <dbReference type="EMBL" id="GAV24637.1"/>
    </source>
</evidence>
<reference evidence="3" key="1">
    <citation type="submission" date="2016-12" db="EMBL/GenBank/DDBJ databases">
        <title>Draft Genome Sequences od Carboxydothermus pertinax and islandicus, Hydrogenogenic Carboxydotrophic Bacteria.</title>
        <authorList>
            <person name="Fukuyama Y."/>
            <person name="Ohmae K."/>
            <person name="Yoneda Y."/>
            <person name="Yoshida T."/>
            <person name="Sako Y."/>
        </authorList>
    </citation>
    <scope>NUCLEOTIDE SEQUENCE [LARGE SCALE GENOMIC DNA]</scope>
    <source>
        <strain evidence="3">SET</strain>
    </source>
</reference>
<feature type="transmembrane region" description="Helical" evidence="1">
    <location>
        <begin position="166"/>
        <end position="183"/>
    </location>
</feature>
<sequence length="202" mass="23721">MEFGIYFESIEDVEINLVFRLFFGLLNFEVALPLPEFTERLGIKIPVVGHFIFFNQKAVKKTTKVQKSREKVTIFLKTCWDYLKLFDKTNLYFQKGLIIKKLSVELSPGLKDPFYFGIVSGMLYSLFGTLYALCARRFKKVEQFFLNIDPSLGIRFSLKLSLLIEIPWYHLLLTATYLFFLFLKQKIKGIFRQPLVQIKGEK</sequence>
<proteinExistence type="predicted"/>
<comment type="caution">
    <text evidence="2">The sequence shown here is derived from an EMBL/GenBank/DDBJ whole genome shotgun (WGS) entry which is preliminary data.</text>
</comment>
<dbReference type="Proteomes" id="UP000187338">
    <property type="component" value="Unassembled WGS sequence"/>
</dbReference>
<evidence type="ECO:0008006" key="4">
    <source>
        <dbReference type="Google" id="ProtNLM"/>
    </source>
</evidence>
<accession>A0A1L8D0H9</accession>
<dbReference type="RefSeq" id="WP_075864833.1">
    <property type="nucleotide sequence ID" value="NZ_BDJL01000011.1"/>
</dbReference>
<evidence type="ECO:0000313" key="3">
    <source>
        <dbReference type="Proteomes" id="UP000187338"/>
    </source>
</evidence>
<dbReference type="AlphaFoldDB" id="A0A1L8D0H9"/>
<dbReference type="OrthoDB" id="1724206at2"/>
<keyword evidence="1" id="KW-0472">Membrane</keyword>
<protein>
    <recommendedName>
        <fullName evidence="4">DUF2953 domain-containing protein</fullName>
    </recommendedName>
</protein>
<evidence type="ECO:0000256" key="1">
    <source>
        <dbReference type="SAM" id="Phobius"/>
    </source>
</evidence>
<dbReference type="EMBL" id="BDJL01000011">
    <property type="protein sequence ID" value="GAV24637.1"/>
    <property type="molecule type" value="Genomic_DNA"/>
</dbReference>
<name>A0A1L8D0H9_9THEO</name>
<keyword evidence="1" id="KW-0812">Transmembrane</keyword>
<organism evidence="2 3">
    <name type="scientific">Carboxydothermus islandicus</name>
    <dbReference type="NCBI Taxonomy" id="661089"/>
    <lineage>
        <taxon>Bacteria</taxon>
        <taxon>Bacillati</taxon>
        <taxon>Bacillota</taxon>
        <taxon>Clostridia</taxon>
        <taxon>Thermoanaerobacterales</taxon>
        <taxon>Thermoanaerobacteraceae</taxon>
        <taxon>Carboxydothermus</taxon>
    </lineage>
</organism>
<gene>
    <name evidence="2" type="ORF">ciss_05700</name>
</gene>